<evidence type="ECO:0000313" key="1">
    <source>
        <dbReference type="Proteomes" id="UP000515121"/>
    </source>
</evidence>
<name>A0A6P5XDI4_DURZI</name>
<dbReference type="GeneID" id="111282509"/>
<dbReference type="OrthoDB" id="783687at2759"/>
<evidence type="ECO:0000313" key="2">
    <source>
        <dbReference type="RefSeq" id="XP_022726353.1"/>
    </source>
</evidence>
<accession>A0A6P5XDI4</accession>
<gene>
    <name evidence="2" type="primary">LOC111282509</name>
</gene>
<keyword evidence="1" id="KW-1185">Reference proteome</keyword>
<dbReference type="PANTHER" id="PTHR33735:SF10">
    <property type="entry name" value="EXPRESSED PROTEIN"/>
    <property type="match status" value="1"/>
</dbReference>
<protein>
    <submittedName>
        <fullName evidence="2">Uncharacterized protein LOC111282509 isoform X1</fullName>
    </submittedName>
</protein>
<dbReference type="AlphaFoldDB" id="A0A6P5XDI4"/>
<dbReference type="PANTHER" id="PTHR33735">
    <property type="entry name" value="EXPRESSED PROTEIN"/>
    <property type="match status" value="1"/>
</dbReference>
<proteinExistence type="predicted"/>
<dbReference type="RefSeq" id="XP_022726353.1">
    <property type="nucleotide sequence ID" value="XM_022870618.1"/>
</dbReference>
<sequence length="217" mass="24186">MFGRGCFASYKLQNCIESLLHSYKYKSGNISPGFQHQDGMAKRHDFSMNQGLRFISTNIGIWRNITTTKDEREKDSPPAAGSGPPKFKFSLWVKCLLGSVLSFFLPFWKEKWTKLKRIEGEAEMVVEQVENVAEVVEKVADAAEKASAQVAEKLPDDSKLKKAALAVEHVSEITAQDAHATTQFIHQAEAIKHDVDGLESLVEPIVNKIVKQGPQAK</sequence>
<dbReference type="Proteomes" id="UP000515121">
    <property type="component" value="Unplaced"/>
</dbReference>
<dbReference type="KEGG" id="dzi:111282509"/>
<reference evidence="2" key="1">
    <citation type="submission" date="2025-08" db="UniProtKB">
        <authorList>
            <consortium name="RefSeq"/>
        </authorList>
    </citation>
    <scope>IDENTIFICATION</scope>
    <source>
        <tissue evidence="2">Fruit stalk</tissue>
    </source>
</reference>
<organism evidence="1 2">
    <name type="scientific">Durio zibethinus</name>
    <name type="common">Durian</name>
    <dbReference type="NCBI Taxonomy" id="66656"/>
    <lineage>
        <taxon>Eukaryota</taxon>
        <taxon>Viridiplantae</taxon>
        <taxon>Streptophyta</taxon>
        <taxon>Embryophyta</taxon>
        <taxon>Tracheophyta</taxon>
        <taxon>Spermatophyta</taxon>
        <taxon>Magnoliopsida</taxon>
        <taxon>eudicotyledons</taxon>
        <taxon>Gunneridae</taxon>
        <taxon>Pentapetalae</taxon>
        <taxon>rosids</taxon>
        <taxon>malvids</taxon>
        <taxon>Malvales</taxon>
        <taxon>Malvaceae</taxon>
        <taxon>Helicteroideae</taxon>
        <taxon>Durio</taxon>
    </lineage>
</organism>